<evidence type="ECO:0000313" key="6">
    <source>
        <dbReference type="EMBL" id="GLC30219.1"/>
    </source>
</evidence>
<dbReference type="RefSeq" id="WP_264849484.1">
    <property type="nucleotide sequence ID" value="NZ_BRXR01000001.1"/>
</dbReference>
<protein>
    <recommendedName>
        <fullName evidence="5">CMP/dCMP-type deaminase domain-containing protein</fullName>
    </recommendedName>
</protein>
<evidence type="ECO:0000256" key="2">
    <source>
        <dbReference type="ARBA" id="ARBA00022723"/>
    </source>
</evidence>
<dbReference type="CDD" id="cd01283">
    <property type="entry name" value="cytidine_deaminase"/>
    <property type="match status" value="1"/>
</dbReference>
<keyword evidence="3" id="KW-0378">Hydrolase</keyword>
<dbReference type="PANTHER" id="PTHR11644:SF2">
    <property type="entry name" value="CYTIDINE DEAMINASE"/>
    <property type="match status" value="1"/>
</dbReference>
<dbReference type="EMBL" id="BRXR01000001">
    <property type="protein sequence ID" value="GLC30219.1"/>
    <property type="molecule type" value="Genomic_DNA"/>
</dbReference>
<dbReference type="InterPro" id="IPR016192">
    <property type="entry name" value="APOBEC/CMP_deaminase_Zn-bd"/>
</dbReference>
<gene>
    <name evidence="6" type="ORF">bsdE14_16290</name>
</gene>
<keyword evidence="2" id="KW-0479">Metal-binding</keyword>
<proteinExistence type="inferred from homology"/>
<name>A0ABQ5N534_9CLOT</name>
<sequence length="128" mass="14283">MIDSNDLKLIEEAKKIINKNFDEINENHTVGAALRCKNGNVYVGVNVYAQHGSCAEYIAMGTAITAGEREFDTIVAVRSPKKNNTLIAPCGNCRQLLMQYAPDIKVLIQTEDGIEKFFIKELLPYSPY</sequence>
<evidence type="ECO:0000313" key="7">
    <source>
        <dbReference type="Proteomes" id="UP001208567"/>
    </source>
</evidence>
<evidence type="ECO:0000259" key="5">
    <source>
        <dbReference type="PROSITE" id="PS51747"/>
    </source>
</evidence>
<dbReference type="Gene3D" id="3.40.140.10">
    <property type="entry name" value="Cytidine Deaminase, domain 2"/>
    <property type="match status" value="1"/>
</dbReference>
<dbReference type="InterPro" id="IPR002125">
    <property type="entry name" value="CMP_dCMP_dom"/>
</dbReference>
<keyword evidence="7" id="KW-1185">Reference proteome</keyword>
<dbReference type="PROSITE" id="PS51747">
    <property type="entry name" value="CYT_DCMP_DEAMINASES_2"/>
    <property type="match status" value="1"/>
</dbReference>
<reference evidence="6 7" key="1">
    <citation type="journal article" date="2024" name="Int. J. Syst. Evol. Microbiol.">
        <title>Clostridium omnivorum sp. nov., isolated from anoxic soil under the treatment of reductive soil disinfestation.</title>
        <authorList>
            <person name="Ueki A."/>
            <person name="Tonouchi A."/>
            <person name="Kaku N."/>
            <person name="Honma S."/>
            <person name="Ueki K."/>
        </authorList>
    </citation>
    <scope>NUCLEOTIDE SEQUENCE [LARGE SCALE GENOMIC DNA]</scope>
    <source>
        <strain evidence="6 7">E14</strain>
    </source>
</reference>
<evidence type="ECO:0000256" key="3">
    <source>
        <dbReference type="ARBA" id="ARBA00022801"/>
    </source>
</evidence>
<feature type="domain" description="CMP/dCMP-type deaminase" evidence="5">
    <location>
        <begin position="4"/>
        <end position="128"/>
    </location>
</feature>
<dbReference type="InterPro" id="IPR016193">
    <property type="entry name" value="Cytidine_deaminase-like"/>
</dbReference>
<dbReference type="Pfam" id="PF00383">
    <property type="entry name" value="dCMP_cyt_deam_1"/>
    <property type="match status" value="1"/>
</dbReference>
<organism evidence="6 7">
    <name type="scientific">Clostridium omnivorum</name>
    <dbReference type="NCBI Taxonomy" id="1604902"/>
    <lineage>
        <taxon>Bacteria</taxon>
        <taxon>Bacillati</taxon>
        <taxon>Bacillota</taxon>
        <taxon>Clostridia</taxon>
        <taxon>Eubacteriales</taxon>
        <taxon>Clostridiaceae</taxon>
        <taxon>Clostridium</taxon>
    </lineage>
</organism>
<dbReference type="SUPFAM" id="SSF53927">
    <property type="entry name" value="Cytidine deaminase-like"/>
    <property type="match status" value="1"/>
</dbReference>
<comment type="caution">
    <text evidence="6">The sequence shown here is derived from an EMBL/GenBank/DDBJ whole genome shotgun (WGS) entry which is preliminary data.</text>
</comment>
<comment type="similarity">
    <text evidence="1">Belongs to the cytidine and deoxycytidylate deaminase family.</text>
</comment>
<evidence type="ECO:0000256" key="4">
    <source>
        <dbReference type="ARBA" id="ARBA00022833"/>
    </source>
</evidence>
<dbReference type="PANTHER" id="PTHR11644">
    <property type="entry name" value="CYTIDINE DEAMINASE"/>
    <property type="match status" value="1"/>
</dbReference>
<dbReference type="PROSITE" id="PS00903">
    <property type="entry name" value="CYT_DCMP_DEAMINASES_1"/>
    <property type="match status" value="1"/>
</dbReference>
<accession>A0ABQ5N534</accession>
<evidence type="ECO:0000256" key="1">
    <source>
        <dbReference type="ARBA" id="ARBA00006576"/>
    </source>
</evidence>
<dbReference type="InterPro" id="IPR050202">
    <property type="entry name" value="Cyt/Deoxycyt_deaminase"/>
</dbReference>
<dbReference type="Proteomes" id="UP001208567">
    <property type="component" value="Unassembled WGS sequence"/>
</dbReference>
<keyword evidence="4" id="KW-0862">Zinc</keyword>